<evidence type="ECO:0000259" key="20">
    <source>
        <dbReference type="PROSITE" id="PS50975"/>
    </source>
</evidence>
<dbReference type="InterPro" id="IPR005479">
    <property type="entry name" value="CPAse_ATP-bd"/>
</dbReference>
<dbReference type="Gene3D" id="3.40.50.20">
    <property type="match status" value="2"/>
</dbReference>
<feature type="binding site" evidence="19">
    <location>
        <position position="301"/>
    </location>
    <ligand>
        <name>Mg(2+)</name>
        <dbReference type="ChEBI" id="CHEBI:18420"/>
        <label>1</label>
    </ligand>
</feature>
<comment type="pathway">
    <text evidence="2 19">Pyrimidine metabolism; UMP biosynthesis via de novo pathway; (S)-dihydroorotate from bicarbonate: step 1/3.</text>
</comment>
<dbReference type="GO" id="GO:0005737">
    <property type="term" value="C:cytoplasm"/>
    <property type="evidence" value="ECO:0007669"/>
    <property type="project" value="TreeGrafter"/>
</dbReference>
<feature type="binding site" evidence="19">
    <location>
        <position position="732"/>
    </location>
    <ligand>
        <name>ATP</name>
        <dbReference type="ChEBI" id="CHEBI:30616"/>
        <label>2</label>
    </ligand>
</feature>
<dbReference type="SUPFAM" id="SSF52335">
    <property type="entry name" value="Methylglyoxal synthase-like"/>
    <property type="match status" value="1"/>
</dbReference>
<evidence type="ECO:0000256" key="14">
    <source>
        <dbReference type="ARBA" id="ARBA00023211"/>
    </source>
</evidence>
<feature type="binding site" evidence="19">
    <location>
        <position position="315"/>
    </location>
    <ligand>
        <name>Mn(2+)</name>
        <dbReference type="ChEBI" id="CHEBI:29035"/>
        <label>2</label>
    </ligand>
</feature>
<comment type="caution">
    <text evidence="19">Lacks conserved residue(s) required for the propagation of feature annotation.</text>
</comment>
<dbReference type="FunFam" id="3.30.470.20:FF:000007">
    <property type="entry name" value="Carbamoyl-phosphate synthase large chain"/>
    <property type="match status" value="1"/>
</dbReference>
<feature type="binding site" evidence="19">
    <location>
        <position position="315"/>
    </location>
    <ligand>
        <name>Mn(2+)</name>
        <dbReference type="ChEBI" id="CHEBI:29035"/>
        <label>1</label>
    </ligand>
</feature>
<feature type="binding site" evidence="19">
    <location>
        <position position="804"/>
    </location>
    <ligand>
        <name>ATP</name>
        <dbReference type="ChEBI" id="CHEBI:30616"/>
        <label>2</label>
    </ligand>
</feature>
<feature type="binding site" evidence="19">
    <location>
        <position position="858"/>
    </location>
    <ligand>
        <name>Mn(2+)</name>
        <dbReference type="ChEBI" id="CHEBI:29035"/>
        <label>3</label>
    </ligand>
</feature>
<comment type="similarity">
    <text evidence="4 19">Belongs to the CarB family.</text>
</comment>
<dbReference type="EC" id="6.3.4.16" evidence="19"/>
<comment type="cofactor">
    <cofactor evidence="1">
        <name>Mn(2+)</name>
        <dbReference type="ChEBI" id="CHEBI:29035"/>
    </cofactor>
</comment>
<keyword evidence="11 19" id="KW-0067">ATP-binding</keyword>
<dbReference type="GO" id="GO:0044205">
    <property type="term" value="P:'de novo' UMP biosynthetic process"/>
    <property type="evidence" value="ECO:0007669"/>
    <property type="project" value="UniProtKB-UniRule"/>
</dbReference>
<evidence type="ECO:0000256" key="10">
    <source>
        <dbReference type="ARBA" id="ARBA00022741"/>
    </source>
</evidence>
<keyword evidence="14" id="KW-0464">Manganese</keyword>
<comment type="subunit">
    <text evidence="18 19">Composed of two chains; the small (or glutamine) chain promotes the hydrolysis of glutamine to ammonia, which is used by the large (or ammonia) chain to synthesize carbamoyl phosphate. Tetramer of heterodimers (alpha,beta)4.</text>
</comment>
<keyword evidence="12" id="KW-0460">Magnesium</keyword>
<dbReference type="InterPro" id="IPR006275">
    <property type="entry name" value="CPSase_lsu"/>
</dbReference>
<dbReference type="Gene3D" id="3.30.470.20">
    <property type="entry name" value="ATP-grasp fold, B domain"/>
    <property type="match status" value="2"/>
</dbReference>
<feature type="binding site" evidence="19">
    <location>
        <position position="129"/>
    </location>
    <ligand>
        <name>ATP</name>
        <dbReference type="ChEBI" id="CHEBI:30616"/>
        <label>1</label>
    </ligand>
</feature>
<feature type="binding site" evidence="19">
    <location>
        <position position="226"/>
    </location>
    <ligand>
        <name>ATP</name>
        <dbReference type="ChEBI" id="CHEBI:30616"/>
        <label>1</label>
    </ligand>
</feature>
<dbReference type="HAMAP" id="MF_01210_B">
    <property type="entry name" value="CPSase_L_chain_B"/>
    <property type="match status" value="1"/>
</dbReference>
<dbReference type="GO" id="GO:0004087">
    <property type="term" value="F:carbamoyl-phosphate synthase (ammonia) activity"/>
    <property type="evidence" value="ECO:0007669"/>
    <property type="project" value="UniProtKB-EC"/>
</dbReference>
<feature type="binding site" evidence="19">
    <location>
        <position position="771"/>
    </location>
    <ligand>
        <name>ATP</name>
        <dbReference type="ChEBI" id="CHEBI:30616"/>
        <label>2</label>
    </ligand>
</feature>
<dbReference type="Gene3D" id="3.40.50.1380">
    <property type="entry name" value="Methylglyoxal synthase-like domain"/>
    <property type="match status" value="1"/>
</dbReference>
<comment type="pathway">
    <text evidence="3 19">Amino-acid biosynthesis; L-arginine biosynthesis; carbamoyl phosphate from bicarbonate: step 1/1.</text>
</comment>
<dbReference type="UniPathway" id="UPA00068">
    <property type="reaction ID" value="UER00171"/>
</dbReference>
<comment type="catalytic activity">
    <reaction evidence="15 19">
        <text>hydrogencarbonate + NH4(+) + 2 ATP = carbamoyl phosphate + 2 ADP + phosphate + 2 H(+)</text>
        <dbReference type="Rhea" id="RHEA:18029"/>
        <dbReference type="ChEBI" id="CHEBI:15378"/>
        <dbReference type="ChEBI" id="CHEBI:17544"/>
        <dbReference type="ChEBI" id="CHEBI:28938"/>
        <dbReference type="ChEBI" id="CHEBI:30616"/>
        <dbReference type="ChEBI" id="CHEBI:43474"/>
        <dbReference type="ChEBI" id="CHEBI:58228"/>
        <dbReference type="ChEBI" id="CHEBI:456216"/>
        <dbReference type="EC" id="6.3.4.16"/>
    </reaction>
</comment>
<feature type="binding site" evidence="19">
    <location>
        <position position="858"/>
    </location>
    <ligand>
        <name>Mg(2+)</name>
        <dbReference type="ChEBI" id="CHEBI:18420"/>
        <label>4</label>
    </ligand>
</feature>
<dbReference type="PANTHER" id="PTHR11405">
    <property type="entry name" value="CARBAMOYLTRANSFERASE FAMILY MEMBER"/>
    <property type="match status" value="1"/>
</dbReference>
<dbReference type="InterPro" id="IPR058047">
    <property type="entry name" value="CPSase_preATP-grasp"/>
</dbReference>
<dbReference type="NCBIfam" id="TIGR01369">
    <property type="entry name" value="CPSaseII_lrg"/>
    <property type="match status" value="1"/>
</dbReference>
<evidence type="ECO:0000256" key="8">
    <source>
        <dbReference type="ARBA" id="ARBA00022723"/>
    </source>
</evidence>
<feature type="binding site" evidence="19">
    <location>
        <position position="315"/>
    </location>
    <ligand>
        <name>Mg(2+)</name>
        <dbReference type="ChEBI" id="CHEBI:18420"/>
        <label>2</label>
    </ligand>
</feature>
<evidence type="ECO:0000256" key="7">
    <source>
        <dbReference type="ARBA" id="ARBA00022605"/>
    </source>
</evidence>
<feature type="binding site" evidence="19">
    <location>
        <position position="778"/>
    </location>
    <ligand>
        <name>ATP</name>
        <dbReference type="ChEBI" id="CHEBI:30616"/>
        <label>2</label>
    </ligand>
</feature>
<evidence type="ECO:0000256" key="18">
    <source>
        <dbReference type="ARBA" id="ARBA00062056"/>
    </source>
</evidence>
<keyword evidence="8" id="KW-0479">Metal-binding</keyword>
<dbReference type="PROSITE" id="PS50975">
    <property type="entry name" value="ATP_GRASP"/>
    <property type="match status" value="2"/>
</dbReference>
<feature type="binding site" evidence="19">
    <location>
        <position position="258"/>
    </location>
    <ligand>
        <name>ATP</name>
        <dbReference type="ChEBI" id="CHEBI:30616"/>
        <label>1</label>
    </ligand>
</feature>
<feature type="binding site" evidence="19">
    <location>
        <position position="860"/>
    </location>
    <ligand>
        <name>Mg(2+)</name>
        <dbReference type="ChEBI" id="CHEBI:18420"/>
        <label>4</label>
    </ligand>
</feature>
<evidence type="ECO:0000313" key="22">
    <source>
        <dbReference type="EMBL" id="KNX37311.1"/>
    </source>
</evidence>
<feature type="binding site" evidence="19">
    <location>
        <position position="259"/>
    </location>
    <ligand>
        <name>ATP</name>
        <dbReference type="ChEBI" id="CHEBI:30616"/>
        <label>1</label>
    </ligand>
</feature>
<dbReference type="NCBIfam" id="NF003671">
    <property type="entry name" value="PRK05294.1"/>
    <property type="match status" value="1"/>
</dbReference>
<dbReference type="InterPro" id="IPR036897">
    <property type="entry name" value="CarbamoylP_synth_lsu_oligo_sf"/>
</dbReference>
<dbReference type="UniPathway" id="UPA00070">
    <property type="reaction ID" value="UER00115"/>
</dbReference>
<dbReference type="SUPFAM" id="SSF56059">
    <property type="entry name" value="Glutathione synthetase ATP-binding domain-like"/>
    <property type="match status" value="2"/>
</dbReference>
<dbReference type="FunFam" id="3.30.1490.20:FF:000001">
    <property type="entry name" value="Carbamoyl-phosphate synthase large chain"/>
    <property type="match status" value="1"/>
</dbReference>
<dbReference type="FunFam" id="1.10.1030.10:FF:000002">
    <property type="entry name" value="Carbamoyl-phosphate synthase large chain"/>
    <property type="match status" value="1"/>
</dbReference>
<feature type="binding site" evidence="19">
    <location>
        <position position="846"/>
    </location>
    <ligand>
        <name>Mn(2+)</name>
        <dbReference type="ChEBI" id="CHEBI:29035"/>
        <label>3</label>
    </ligand>
</feature>
<feature type="binding site" evidence="19">
    <location>
        <position position="860"/>
    </location>
    <ligand>
        <name>Mn(2+)</name>
        <dbReference type="ChEBI" id="CHEBI:29035"/>
        <label>4</label>
    </ligand>
</feature>
<feature type="region of interest" description="Carboxyphosphate synthetic domain" evidence="19">
    <location>
        <begin position="1"/>
        <end position="418"/>
    </location>
</feature>
<feature type="binding site" evidence="19">
    <location>
        <position position="317"/>
    </location>
    <ligand>
        <name>Mn(2+)</name>
        <dbReference type="ChEBI" id="CHEBI:29035"/>
        <label>2</label>
    </ligand>
</feature>
<dbReference type="InterPro" id="IPR005483">
    <property type="entry name" value="CPSase_dom"/>
</dbReference>
<dbReference type="PANTHER" id="PTHR11405:SF53">
    <property type="entry name" value="CARBAMOYL-PHOSPHATE SYNTHASE [AMMONIA], MITOCHONDRIAL"/>
    <property type="match status" value="1"/>
</dbReference>
<feature type="binding site" evidence="19">
    <location>
        <position position="301"/>
    </location>
    <ligand>
        <name>ATP</name>
        <dbReference type="ChEBI" id="CHEBI:30616"/>
        <label>1</label>
    </ligand>
</feature>
<dbReference type="GO" id="GO:0046872">
    <property type="term" value="F:metal ion binding"/>
    <property type="evidence" value="ECO:0007669"/>
    <property type="project" value="UniProtKB-KW"/>
</dbReference>
<keyword evidence="6 19" id="KW-0436">Ligase</keyword>
<dbReference type="InterPro" id="IPR013815">
    <property type="entry name" value="ATP_grasp_subdomain_1"/>
</dbReference>
<evidence type="ECO:0000256" key="4">
    <source>
        <dbReference type="ARBA" id="ARBA00009799"/>
    </source>
</evidence>
<feature type="binding site" evidence="19">
    <location>
        <position position="803"/>
    </location>
    <ligand>
        <name>ATP</name>
        <dbReference type="ChEBI" id="CHEBI:30616"/>
        <label>2</label>
    </ligand>
</feature>
<keyword evidence="10 19" id="KW-0547">Nucleotide-binding</keyword>
<evidence type="ECO:0000259" key="21">
    <source>
        <dbReference type="PROSITE" id="PS51855"/>
    </source>
</evidence>
<comment type="domain">
    <text evidence="19">The large subunit is composed of 2 ATP-grasp domains that are involved in binding the 2 ATP molecules needed for carbamoyl phosphate synthesis. The N-terminal ATP-grasp domain (referred to as the carboxyphosphate synthetic component) catalyzes the ATP-dependent phosphorylation of hydrogencarbonate to carboxyphosphate and the subsequent nucleophilic attack by ammonia to form a carbamate intermediate. The C-terminal ATP-grasp domain (referred to as the carbamoyl phosphate synthetic component) then catalyzes the phosphorylation of carbamate with the second ATP to form the end product carbamoyl phosphate. The reactive and unstable enzyme intermediates are sequentially channeled from one active site to the next through the interior of the protein over a distance of at least 96 A.</text>
</comment>
<dbReference type="InterPro" id="IPR011761">
    <property type="entry name" value="ATP-grasp"/>
</dbReference>
<dbReference type="InterPro" id="IPR005480">
    <property type="entry name" value="CPSase_lsu_oligo"/>
</dbReference>
<dbReference type="CDD" id="cd01424">
    <property type="entry name" value="MGS_CPS_II"/>
    <property type="match status" value="1"/>
</dbReference>
<dbReference type="PROSITE" id="PS51257">
    <property type="entry name" value="PROKAR_LIPOPROTEIN"/>
    <property type="match status" value="1"/>
</dbReference>
<dbReference type="PRINTS" id="PR00098">
    <property type="entry name" value="CPSASE"/>
</dbReference>
<feature type="domain" description="MGS-like" evidence="21">
    <location>
        <begin position="969"/>
        <end position="1114"/>
    </location>
</feature>
<feature type="binding site" evidence="19">
    <location>
        <position position="315"/>
    </location>
    <ligand>
        <name>ATP</name>
        <dbReference type="ChEBI" id="CHEBI:30616"/>
        <label>1</label>
    </ligand>
</feature>
<feature type="binding site" evidence="19">
    <location>
        <position position="317"/>
    </location>
    <ligand>
        <name>Mg(2+)</name>
        <dbReference type="ChEBI" id="CHEBI:18420"/>
        <label>2</label>
    </ligand>
</feature>
<feature type="binding site" evidence="19">
    <location>
        <position position="858"/>
    </location>
    <ligand>
        <name>ATP</name>
        <dbReference type="ChEBI" id="CHEBI:30616"/>
        <label>2</label>
    </ligand>
</feature>
<dbReference type="FunFam" id="3.30.470.20:FF:000014">
    <property type="entry name" value="Carbamoyl-phosphate synthase large chain"/>
    <property type="match status" value="1"/>
</dbReference>
<evidence type="ECO:0000256" key="19">
    <source>
        <dbReference type="HAMAP-Rule" id="MF_01210"/>
    </source>
</evidence>
<dbReference type="InterPro" id="IPR036914">
    <property type="entry name" value="MGS-like_dom_sf"/>
</dbReference>
<dbReference type="STRING" id="1631356.VV01_09375"/>
<dbReference type="Pfam" id="PF02142">
    <property type="entry name" value="MGS"/>
    <property type="match status" value="1"/>
</dbReference>
<dbReference type="OrthoDB" id="9804197at2"/>
<gene>
    <name evidence="19 22" type="primary">carB</name>
    <name evidence="22" type="ORF">VV01_09375</name>
</gene>
<comment type="cofactor">
    <cofactor evidence="19">
        <name>Mg(2+)</name>
        <dbReference type="ChEBI" id="CHEBI:18420"/>
    </cofactor>
    <cofactor evidence="19">
        <name>Mn(2+)</name>
        <dbReference type="ChEBI" id="CHEBI:29035"/>
    </cofactor>
    <text evidence="19">Binds 4 Mg(2+) or Mn(2+) ions per subunit.</text>
</comment>
<dbReference type="Gene3D" id="1.10.1030.10">
    <property type="entry name" value="Carbamoyl-phosphate synthetase, large subunit oligomerisation domain"/>
    <property type="match status" value="1"/>
</dbReference>
<dbReference type="EMBL" id="LAIR01000002">
    <property type="protein sequence ID" value="KNX37311.1"/>
    <property type="molecule type" value="Genomic_DNA"/>
</dbReference>
<dbReference type="PROSITE" id="PS51855">
    <property type="entry name" value="MGS"/>
    <property type="match status" value="1"/>
</dbReference>
<dbReference type="PATRIC" id="fig|1631356.3.peg.1825"/>
<dbReference type="GO" id="GO:0004088">
    <property type="term" value="F:carbamoyl-phosphate synthase (glutamine-hydrolyzing) activity"/>
    <property type="evidence" value="ECO:0007669"/>
    <property type="project" value="UniProtKB-UniRule"/>
</dbReference>
<dbReference type="InterPro" id="IPR011607">
    <property type="entry name" value="MGS-like_dom"/>
</dbReference>
<dbReference type="GO" id="GO:0005524">
    <property type="term" value="F:ATP binding"/>
    <property type="evidence" value="ECO:0007669"/>
    <property type="project" value="UniProtKB-UniRule"/>
</dbReference>
<dbReference type="FunFam" id="3.40.50.20:FF:000001">
    <property type="entry name" value="Carbamoyl-phosphate synthase large chain"/>
    <property type="match status" value="1"/>
</dbReference>
<sequence length="1124" mass="120876">MPKRDDIKSVLVIGSGPIVIGQACEFDYSGTQACRVLRDEGLRVILVNSNPATIMTDPEFADATYVEPITPEVVESIIAKERPDAVLATLGGQTALNTAIALHEAGVLEKYGCPLIGANVEAIELGEDRERFKGVVERCGAESARSIICNADEAPEGASDREQVAFALERTLAAADELGYPVVVRPSFTMGGLGSGFAYDADDLRRMAGAGLQASPTTEVLLEESIMGWKEYELEVMRDNADNVVVVCSIENFDPMGVHTGDSITVAPALTLTDREYQRMRDVGIAVIREVGVDTGGCNIQFAINPEDGRMIVIEMNPRVSRSSALASKATGFPIAKIAAKMAIGYTLDEVPNDITKETPASFEPSLDYIVVKVPRFAFEKFPAADTTLTTTMKSVGEAMSIGRSFTEALQKALRSMERKGSTFHWSRDTDPSREMARALLEEAKRPTDGRIVLVQQALRGGLSVEEVHEATKIDPWFLDQIQLINQVAEQLADAAQLTPRLLRLAKRHGFSDAQIAELRAMPEAVVRGVRHALGVRPVYKTVDTCAAEFAAETPYYYSSYDEETEVLPRERPAVIILGSGPNRIGQGVEFDYSCVHASFALRDKGFDTVMVNCNPETVSTDYDTSSRLYFEPLTLEDVLEVVHAEMQAGPLAGVIVQLGGQTPLGLAKALKAEGVPVVGTSPEAIDLAEDRGAFGRVLTEAGLPAPRYGMAYSSEEAVAVAQEIGYPVLVRPSYVLGGRGMEIVYDDETLVQYVNRATHASPEHPVLVDRFLDEAIEIDVDALYDGHDMYLGGIMEHIEEAGIHSGDSACVLPPVTLGAEEIERVRASTLKLAEGIGVRGLMNVQFALAQDVLYVLEANPRASRTVPFVAKSTGVPLAKAAARVMLGASIADLREEGMLPQHGDGGAMPVDAPVCVKEAVLPFKRFRTSEGQVVDSLLGPEMRSTGEVMGVDSDFGSAFAKSQLGSVTGLPVDGTIFVSVANRDKRAMIFPVKRLADLGFRLLATAGTADVLRRNGIHAEVVHKHHDGKRVDGEPTIVDHILSGEVAMVVNTPSGRDARADGYAIRAATTSMDKPIITTVQQLSAAVQGIEAQMAGPMSVKPLQEHAADLDLFGRDADGKKSA</sequence>
<protein>
    <recommendedName>
        <fullName evidence="19">Carbamoyl phosphate synthase large chain</fullName>
        <ecNumber evidence="19">6.3.4.16</ecNumber>
        <ecNumber evidence="19">6.3.5.5</ecNumber>
    </recommendedName>
    <alternativeName>
        <fullName evidence="19">Carbamoyl phosphate synthetase ammonia chain</fullName>
    </alternativeName>
</protein>
<evidence type="ECO:0000256" key="6">
    <source>
        <dbReference type="ARBA" id="ARBA00022598"/>
    </source>
</evidence>
<feature type="binding site" evidence="19">
    <location>
        <position position="301"/>
    </location>
    <ligand>
        <name>Mn(2+)</name>
        <dbReference type="ChEBI" id="CHEBI:29035"/>
        <label>1</label>
    </ligand>
</feature>
<comment type="caution">
    <text evidence="22">The sequence shown here is derived from an EMBL/GenBank/DDBJ whole genome shotgun (WGS) entry which is preliminary data.</text>
</comment>
<dbReference type="InterPro" id="IPR016185">
    <property type="entry name" value="PreATP-grasp_dom_sf"/>
</dbReference>
<keyword evidence="23" id="KW-1185">Reference proteome</keyword>
<dbReference type="SMART" id="SM00851">
    <property type="entry name" value="MGS"/>
    <property type="match status" value="1"/>
</dbReference>
<feature type="binding site" evidence="19">
    <location>
        <position position="846"/>
    </location>
    <ligand>
        <name>Mg(2+)</name>
        <dbReference type="ChEBI" id="CHEBI:18420"/>
        <label>3</label>
    </ligand>
</feature>
<dbReference type="GO" id="GO:0006541">
    <property type="term" value="P:glutamine metabolic process"/>
    <property type="evidence" value="ECO:0007669"/>
    <property type="project" value="TreeGrafter"/>
</dbReference>
<feature type="binding site" evidence="19">
    <location>
        <position position="191"/>
    </location>
    <ligand>
        <name>ATP</name>
        <dbReference type="ChEBI" id="CHEBI:30616"/>
        <label>1</label>
    </ligand>
</feature>
<evidence type="ECO:0000256" key="5">
    <source>
        <dbReference type="ARBA" id="ARBA00022571"/>
    </source>
</evidence>
<evidence type="ECO:0000256" key="11">
    <source>
        <dbReference type="ARBA" id="ARBA00022840"/>
    </source>
</evidence>
<evidence type="ECO:0000256" key="16">
    <source>
        <dbReference type="ARBA" id="ARBA00048816"/>
    </source>
</evidence>
<feature type="domain" description="ATP-grasp" evidence="20">
    <location>
        <begin position="696"/>
        <end position="887"/>
    </location>
</feature>
<feature type="binding site" evidence="19">
    <location>
        <position position="192"/>
    </location>
    <ligand>
        <name>ATP</name>
        <dbReference type="ChEBI" id="CHEBI:30616"/>
        <label>1</label>
    </ligand>
</feature>
<feature type="binding site" evidence="19">
    <location>
        <position position="257"/>
    </location>
    <ligand>
        <name>ATP</name>
        <dbReference type="ChEBI" id="CHEBI:30616"/>
        <label>1</label>
    </ligand>
</feature>
<dbReference type="SUPFAM" id="SSF52440">
    <property type="entry name" value="PreATP-grasp domain"/>
    <property type="match status" value="2"/>
</dbReference>
<dbReference type="GO" id="GO:0006526">
    <property type="term" value="P:L-arginine biosynthetic process"/>
    <property type="evidence" value="ECO:0007669"/>
    <property type="project" value="UniProtKB-UniRule"/>
</dbReference>
<dbReference type="FunFam" id="3.40.50.20:FF:000003">
    <property type="entry name" value="Carbamoyl-phosphate synthase large chain"/>
    <property type="match status" value="1"/>
</dbReference>
<evidence type="ECO:0000256" key="12">
    <source>
        <dbReference type="ARBA" id="ARBA00022842"/>
    </source>
</evidence>
<keyword evidence="13 19" id="KW-0665">Pyrimidine biosynthesis</keyword>
<dbReference type="Pfam" id="PF02787">
    <property type="entry name" value="CPSase_L_D3"/>
    <property type="match status" value="1"/>
</dbReference>
<comment type="catalytic activity">
    <reaction evidence="16 19">
        <text>hydrogencarbonate + L-glutamine + 2 ATP + H2O = carbamoyl phosphate + L-glutamate + 2 ADP + phosphate + 2 H(+)</text>
        <dbReference type="Rhea" id="RHEA:18633"/>
        <dbReference type="ChEBI" id="CHEBI:15377"/>
        <dbReference type="ChEBI" id="CHEBI:15378"/>
        <dbReference type="ChEBI" id="CHEBI:17544"/>
        <dbReference type="ChEBI" id="CHEBI:29985"/>
        <dbReference type="ChEBI" id="CHEBI:30616"/>
        <dbReference type="ChEBI" id="CHEBI:43474"/>
        <dbReference type="ChEBI" id="CHEBI:58228"/>
        <dbReference type="ChEBI" id="CHEBI:58359"/>
        <dbReference type="ChEBI" id="CHEBI:456216"/>
        <dbReference type="EC" id="6.3.5.5"/>
    </reaction>
</comment>
<dbReference type="EC" id="6.3.5.5" evidence="19"/>
<keyword evidence="7 19" id="KW-0028">Amino-acid biosynthesis</keyword>
<evidence type="ECO:0000256" key="3">
    <source>
        <dbReference type="ARBA" id="ARBA00005077"/>
    </source>
</evidence>
<dbReference type="Gene3D" id="3.30.1490.20">
    <property type="entry name" value="ATP-grasp fold, A domain"/>
    <property type="match status" value="1"/>
</dbReference>
<proteinExistence type="inferred from homology"/>
<dbReference type="SMART" id="SM01096">
    <property type="entry name" value="CPSase_L_D3"/>
    <property type="match status" value="1"/>
</dbReference>
<feature type="binding site" evidence="19">
    <location>
        <position position="846"/>
    </location>
    <ligand>
        <name>ATP</name>
        <dbReference type="ChEBI" id="CHEBI:30616"/>
        <label>2</label>
    </ligand>
</feature>
<feature type="binding site" evidence="19">
    <location>
        <position position="315"/>
    </location>
    <ligand>
        <name>Mg(2+)</name>
        <dbReference type="ChEBI" id="CHEBI:18420"/>
        <label>1</label>
    </ligand>
</feature>
<feature type="region of interest" description="Allosteric domain" evidence="19">
    <location>
        <begin position="969"/>
        <end position="1124"/>
    </location>
</feature>
<dbReference type="PROSITE" id="PS00867">
    <property type="entry name" value="CPSASE_2"/>
    <property type="match status" value="2"/>
</dbReference>
<feature type="binding site" evidence="19">
    <location>
        <position position="858"/>
    </location>
    <ligand>
        <name>Mn(2+)</name>
        <dbReference type="ChEBI" id="CHEBI:29035"/>
        <label>4</label>
    </ligand>
</feature>
<evidence type="ECO:0000256" key="15">
    <source>
        <dbReference type="ARBA" id="ARBA00047359"/>
    </source>
</evidence>
<reference evidence="23" key="1">
    <citation type="submission" date="2015-03" db="EMBL/GenBank/DDBJ databases">
        <title>Luteipulveratus halotolerans sp. nov., a novel actinobacterium (Dermacoccaceae) from Sarawak, Malaysia.</title>
        <authorList>
            <person name="Juboi H."/>
            <person name="Basik A."/>
            <person name="Shamsul S.S."/>
            <person name="Arnold P."/>
            <person name="Schmitt E.K."/>
            <person name="Sanglier J.-J."/>
            <person name="Yeo T."/>
        </authorList>
    </citation>
    <scope>NUCLEOTIDE SEQUENCE [LARGE SCALE GENOMIC DNA]</scope>
    <source>
        <strain evidence="23">C296001</strain>
    </source>
</reference>
<feature type="binding site" evidence="19">
    <location>
        <position position="231"/>
    </location>
    <ligand>
        <name>ATP</name>
        <dbReference type="ChEBI" id="CHEBI:30616"/>
        <label>1</label>
    </ligand>
</feature>
<evidence type="ECO:0000256" key="17">
    <source>
        <dbReference type="ARBA" id="ARBA00057223"/>
    </source>
</evidence>
<name>A0A0L6CHM8_9MICO</name>
<dbReference type="InterPro" id="IPR033937">
    <property type="entry name" value="MGS_CPS_CarB"/>
</dbReference>
<evidence type="ECO:0000256" key="1">
    <source>
        <dbReference type="ARBA" id="ARBA00001936"/>
    </source>
</evidence>
<dbReference type="Pfam" id="PF02786">
    <property type="entry name" value="CPSase_L_D2"/>
    <property type="match status" value="2"/>
</dbReference>
<dbReference type="NCBIfam" id="NF009455">
    <property type="entry name" value="PRK12815.1"/>
    <property type="match status" value="1"/>
</dbReference>
<evidence type="ECO:0000256" key="9">
    <source>
        <dbReference type="ARBA" id="ARBA00022737"/>
    </source>
</evidence>
<feature type="binding site" evidence="19">
    <location>
        <position position="773"/>
    </location>
    <ligand>
        <name>ATP</name>
        <dbReference type="ChEBI" id="CHEBI:30616"/>
        <label>2</label>
    </ligand>
</feature>
<dbReference type="Proteomes" id="UP000037397">
    <property type="component" value="Unassembled WGS sequence"/>
</dbReference>
<dbReference type="AlphaFoldDB" id="A0A0L6CHM8"/>
<dbReference type="SUPFAM" id="SSF48108">
    <property type="entry name" value="Carbamoyl phosphate synthetase, large subunit connection domain"/>
    <property type="match status" value="1"/>
</dbReference>
<keyword evidence="5 19" id="KW-0055">Arginine biosynthesis</keyword>
<evidence type="ECO:0000313" key="23">
    <source>
        <dbReference type="Proteomes" id="UP000037397"/>
    </source>
</evidence>
<organism evidence="22 23">
    <name type="scientific">Luteipulveratus halotolerans</name>
    <dbReference type="NCBI Taxonomy" id="1631356"/>
    <lineage>
        <taxon>Bacteria</taxon>
        <taxon>Bacillati</taxon>
        <taxon>Actinomycetota</taxon>
        <taxon>Actinomycetes</taxon>
        <taxon>Micrococcales</taxon>
        <taxon>Dermacoccaceae</taxon>
        <taxon>Luteipulveratus</taxon>
    </lineage>
</organism>
<feature type="binding site" evidence="19">
    <location>
        <position position="224"/>
    </location>
    <ligand>
        <name>ATP</name>
        <dbReference type="ChEBI" id="CHEBI:30616"/>
        <label>1</label>
    </ligand>
</feature>
<feature type="binding site" evidence="19">
    <location>
        <position position="806"/>
    </location>
    <ligand>
        <name>ATP</name>
        <dbReference type="ChEBI" id="CHEBI:30616"/>
        <label>2</label>
    </ligand>
</feature>
<evidence type="ECO:0000256" key="2">
    <source>
        <dbReference type="ARBA" id="ARBA00004812"/>
    </source>
</evidence>
<feature type="binding site" evidence="19">
    <location>
        <position position="805"/>
    </location>
    <ligand>
        <name>ATP</name>
        <dbReference type="ChEBI" id="CHEBI:30616"/>
        <label>2</label>
    </ligand>
</feature>
<feature type="binding site" evidence="19">
    <location>
        <position position="858"/>
    </location>
    <ligand>
        <name>Mg(2+)</name>
        <dbReference type="ChEBI" id="CHEBI:18420"/>
        <label>3</label>
    </ligand>
</feature>
<dbReference type="RefSeq" id="WP_050669654.1">
    <property type="nucleotide sequence ID" value="NZ_LAIR01000002.1"/>
</dbReference>
<evidence type="ECO:0000256" key="13">
    <source>
        <dbReference type="ARBA" id="ARBA00022975"/>
    </source>
</evidence>
<comment type="function">
    <text evidence="17 19">Large subunit of the glutamine-dependent carbamoyl phosphate synthetase (CPSase). CPSase catalyzes the formation of carbamoyl phosphate from the ammonia moiety of glutamine, carbonate, and phosphate donated by ATP, constituting the first step of 2 biosynthetic pathways, one leading to arginine and/or urea and the other to pyrimidine nucleotides. The large subunit (synthetase) binds the substrates ammonia (free or transferred from glutamine from the small subunit), hydrogencarbonate and ATP and carries out an ATP-coupled ligase reaction, activating hydrogencarbonate by forming carboxy phosphate which reacts with ammonia to form carbamoyl phosphate.</text>
</comment>
<accession>A0A0L6CHM8</accession>
<feature type="binding site" evidence="19">
    <location>
        <position position="185"/>
    </location>
    <ligand>
        <name>ATP</name>
        <dbReference type="ChEBI" id="CHEBI:30616"/>
        <label>1</label>
    </ligand>
</feature>
<dbReference type="PROSITE" id="PS00866">
    <property type="entry name" value="CPSASE_1"/>
    <property type="match status" value="2"/>
</dbReference>
<keyword evidence="9 19" id="KW-0677">Repeat</keyword>
<dbReference type="Pfam" id="PF25596">
    <property type="entry name" value="CPSase_L_D1"/>
    <property type="match status" value="2"/>
</dbReference>
<feature type="domain" description="ATP-grasp" evidence="20">
    <location>
        <begin position="133"/>
        <end position="344"/>
    </location>
</feature>